<gene>
    <name evidence="2" type="ORF">QJS10_CPB15g01176</name>
</gene>
<dbReference type="Pfam" id="PF00078">
    <property type="entry name" value="RVT_1"/>
    <property type="match status" value="1"/>
</dbReference>
<dbReference type="InterPro" id="IPR000477">
    <property type="entry name" value="RT_dom"/>
</dbReference>
<reference evidence="2" key="2">
    <citation type="submission" date="2023-06" db="EMBL/GenBank/DDBJ databases">
        <authorList>
            <person name="Ma L."/>
            <person name="Liu K.-W."/>
            <person name="Li Z."/>
            <person name="Hsiao Y.-Y."/>
            <person name="Qi Y."/>
            <person name="Fu T."/>
            <person name="Tang G."/>
            <person name="Zhang D."/>
            <person name="Sun W.-H."/>
            <person name="Liu D.-K."/>
            <person name="Li Y."/>
            <person name="Chen G.-Z."/>
            <person name="Liu X.-D."/>
            <person name="Liao X.-Y."/>
            <person name="Jiang Y.-T."/>
            <person name="Yu X."/>
            <person name="Hao Y."/>
            <person name="Huang J."/>
            <person name="Zhao X.-W."/>
            <person name="Ke S."/>
            <person name="Chen Y.-Y."/>
            <person name="Wu W.-L."/>
            <person name="Hsu J.-L."/>
            <person name="Lin Y.-F."/>
            <person name="Huang M.-D."/>
            <person name="Li C.-Y."/>
            <person name="Huang L."/>
            <person name="Wang Z.-W."/>
            <person name="Zhao X."/>
            <person name="Zhong W.-Y."/>
            <person name="Peng D.-H."/>
            <person name="Ahmad S."/>
            <person name="Lan S."/>
            <person name="Zhang J.-S."/>
            <person name="Tsai W.-C."/>
            <person name="Van De Peer Y."/>
            <person name="Liu Z.-J."/>
        </authorList>
    </citation>
    <scope>NUCLEOTIDE SEQUENCE</scope>
    <source>
        <strain evidence="2">CP</strain>
        <tissue evidence="2">Leaves</tissue>
    </source>
</reference>
<evidence type="ECO:0000259" key="1">
    <source>
        <dbReference type="PROSITE" id="PS50878"/>
    </source>
</evidence>
<evidence type="ECO:0000313" key="3">
    <source>
        <dbReference type="Proteomes" id="UP001180020"/>
    </source>
</evidence>
<sequence length="177" mass="19611">MEALSHMINSAIEEGRLGKFVKSKLNVSHLAFADDLMVFTDSSSESALALKTLFEDFSHWSGLHLNTSKSQLFYGGPINPIFIQIMEIQPSHTSSTYLGVPLKAGLPRASCRTLLDWILWLDKLPIRGIVKNIVKATLASAVGIIWRERCVRIFRSKSKPKSMLLKDIIRGGTRGGG</sequence>
<dbReference type="AlphaFoldDB" id="A0AAV9D9I1"/>
<dbReference type="Proteomes" id="UP001180020">
    <property type="component" value="Unassembled WGS sequence"/>
</dbReference>
<protein>
    <recommendedName>
        <fullName evidence="1">Reverse transcriptase domain-containing protein</fullName>
    </recommendedName>
</protein>
<keyword evidence="3" id="KW-1185">Reference proteome</keyword>
<accession>A0AAV9D9I1</accession>
<evidence type="ECO:0000313" key="2">
    <source>
        <dbReference type="EMBL" id="KAK1297063.1"/>
    </source>
</evidence>
<feature type="domain" description="Reverse transcriptase" evidence="1">
    <location>
        <begin position="1"/>
        <end position="102"/>
    </location>
</feature>
<organism evidence="2 3">
    <name type="scientific">Acorus calamus</name>
    <name type="common">Sweet flag</name>
    <dbReference type="NCBI Taxonomy" id="4465"/>
    <lineage>
        <taxon>Eukaryota</taxon>
        <taxon>Viridiplantae</taxon>
        <taxon>Streptophyta</taxon>
        <taxon>Embryophyta</taxon>
        <taxon>Tracheophyta</taxon>
        <taxon>Spermatophyta</taxon>
        <taxon>Magnoliopsida</taxon>
        <taxon>Liliopsida</taxon>
        <taxon>Acoraceae</taxon>
        <taxon>Acorus</taxon>
    </lineage>
</organism>
<dbReference type="EMBL" id="JAUJYO010000015">
    <property type="protein sequence ID" value="KAK1297063.1"/>
    <property type="molecule type" value="Genomic_DNA"/>
</dbReference>
<name>A0AAV9D9I1_ACOCL</name>
<reference evidence="2" key="1">
    <citation type="journal article" date="2023" name="Nat. Commun.">
        <title>Diploid and tetraploid genomes of Acorus and the evolution of monocots.</title>
        <authorList>
            <person name="Ma L."/>
            <person name="Liu K.W."/>
            <person name="Li Z."/>
            <person name="Hsiao Y.Y."/>
            <person name="Qi Y."/>
            <person name="Fu T."/>
            <person name="Tang G.D."/>
            <person name="Zhang D."/>
            <person name="Sun W.H."/>
            <person name="Liu D.K."/>
            <person name="Li Y."/>
            <person name="Chen G.Z."/>
            <person name="Liu X.D."/>
            <person name="Liao X.Y."/>
            <person name="Jiang Y.T."/>
            <person name="Yu X."/>
            <person name="Hao Y."/>
            <person name="Huang J."/>
            <person name="Zhao X.W."/>
            <person name="Ke S."/>
            <person name="Chen Y.Y."/>
            <person name="Wu W.L."/>
            <person name="Hsu J.L."/>
            <person name="Lin Y.F."/>
            <person name="Huang M.D."/>
            <person name="Li C.Y."/>
            <person name="Huang L."/>
            <person name="Wang Z.W."/>
            <person name="Zhao X."/>
            <person name="Zhong W.Y."/>
            <person name="Peng D.H."/>
            <person name="Ahmad S."/>
            <person name="Lan S."/>
            <person name="Zhang J.S."/>
            <person name="Tsai W.C."/>
            <person name="Van de Peer Y."/>
            <person name="Liu Z.J."/>
        </authorList>
    </citation>
    <scope>NUCLEOTIDE SEQUENCE</scope>
    <source>
        <strain evidence="2">CP</strain>
    </source>
</reference>
<dbReference type="PROSITE" id="PS50878">
    <property type="entry name" value="RT_POL"/>
    <property type="match status" value="1"/>
</dbReference>
<proteinExistence type="predicted"/>
<comment type="caution">
    <text evidence="2">The sequence shown here is derived from an EMBL/GenBank/DDBJ whole genome shotgun (WGS) entry which is preliminary data.</text>
</comment>